<evidence type="ECO:0000313" key="2">
    <source>
        <dbReference type="EMBL" id="MAA14802.1"/>
    </source>
</evidence>
<dbReference type="EMBL" id="GFPF01003656">
    <property type="protein sequence ID" value="MAA14802.1"/>
    <property type="molecule type" value="Transcribed_RNA"/>
</dbReference>
<feature type="transmembrane region" description="Helical" evidence="1">
    <location>
        <begin position="38"/>
        <end position="63"/>
    </location>
</feature>
<keyword evidence="1" id="KW-1133">Transmembrane helix</keyword>
<reference evidence="2" key="1">
    <citation type="journal article" date="2017" name="Parasit. Vectors">
        <title>Sialotranscriptomics of Rhipicephalus zambeziensis reveals intricate expression profiles of secretory proteins and suggests tight temporal transcriptional regulation during blood-feeding.</title>
        <authorList>
            <person name="de Castro M.H."/>
            <person name="de Klerk D."/>
            <person name="Pienaar R."/>
            <person name="Rees D.J.G."/>
            <person name="Mans B.J."/>
        </authorList>
    </citation>
    <scope>NUCLEOTIDE SEQUENCE</scope>
    <source>
        <tissue evidence="2">Salivary glands</tissue>
    </source>
</reference>
<organism evidence="2">
    <name type="scientific">Rhipicephalus zambeziensis</name>
    <dbReference type="NCBI Taxonomy" id="60191"/>
    <lineage>
        <taxon>Eukaryota</taxon>
        <taxon>Metazoa</taxon>
        <taxon>Ecdysozoa</taxon>
        <taxon>Arthropoda</taxon>
        <taxon>Chelicerata</taxon>
        <taxon>Arachnida</taxon>
        <taxon>Acari</taxon>
        <taxon>Parasitiformes</taxon>
        <taxon>Ixodida</taxon>
        <taxon>Ixodoidea</taxon>
        <taxon>Ixodidae</taxon>
        <taxon>Rhipicephalinae</taxon>
        <taxon>Rhipicephalus</taxon>
        <taxon>Rhipicephalus</taxon>
    </lineage>
</organism>
<protein>
    <submittedName>
        <fullName evidence="2">Uncharacterized protein</fullName>
    </submittedName>
</protein>
<evidence type="ECO:0000256" key="1">
    <source>
        <dbReference type="SAM" id="Phobius"/>
    </source>
</evidence>
<accession>A0A224YLT1</accession>
<dbReference type="AlphaFoldDB" id="A0A224YLT1"/>
<keyword evidence="1" id="KW-0812">Transmembrane</keyword>
<sequence>MHVQNSLNKQLHVTAHTYPHERFRKTPDHGFTWRKKSVFIFVVFIAALLIHHSLGVNTASFFIESHAARTKRHCGNEICKTIGCVGGDVCNTCTTPPLPRAELGEIQNSAGKEKKREQEKILRCRSNDVVCFRKFSKRKAFEKEILPVTGVVQVR</sequence>
<name>A0A224YLT1_9ACAR</name>
<proteinExistence type="predicted"/>
<keyword evidence="1" id="KW-0472">Membrane</keyword>